<feature type="transmembrane region" description="Helical" evidence="2">
    <location>
        <begin position="261"/>
        <end position="280"/>
    </location>
</feature>
<name>A0AAW2T175_SESRA</name>
<protein>
    <submittedName>
        <fullName evidence="4">Protein ROOT HAIR defective</fullName>
    </submittedName>
</protein>
<feature type="region of interest" description="Disordered" evidence="1">
    <location>
        <begin position="345"/>
        <end position="410"/>
    </location>
</feature>
<dbReference type="InterPro" id="IPR046758">
    <property type="entry name" value="Sey1/RHD3-like_3HB"/>
</dbReference>
<feature type="compositionally biased region" description="Polar residues" evidence="1">
    <location>
        <begin position="379"/>
        <end position="389"/>
    </location>
</feature>
<dbReference type="GO" id="GO:0005783">
    <property type="term" value="C:endoplasmic reticulum"/>
    <property type="evidence" value="ECO:0007669"/>
    <property type="project" value="TreeGrafter"/>
</dbReference>
<gene>
    <name evidence="4" type="ORF">Sradi_2159300</name>
</gene>
<sequence>MPIQQANWDASKMREKLHRDIEAHASAVRGEKLSELQAEFEKRLSGALSEPLESLFEAGGPDTWVSVRSLLKRESDAAASDFFSAVAGFELDQETVDKMLHDLKEYARKLVERKSREEAGKVLIRMKDRFSTVFNHDKDSMPRVWTGKEDIRAITKVARCESLKLLSTMAAVRLDDRPDTVENVLFSTLMDRTDTISSQSRDVGVSGDPLASSTWEEVPPEKTLITPVQCKALWRQFKAETEYTVTQAISAQEAYKRGNNWLPPPWAIMAMIVLGFNEFMLLLRNPLYLLVLFVTYLLGKAIWVQTDIPGLFQNGILAGLIALSTRFFPAVVNILSRLAAEGHNREALPSQQPTSQSFRNQTWQPESVSSSVPDSSVSTETGSEYSSPQIMKRRVSHKEKRKSRDHGDAE</sequence>
<dbReference type="PANTHER" id="PTHR45923:SF20">
    <property type="entry name" value="PROTEIN ROOT HAIR DEFECTIVE 3 HOMOLOG 2"/>
    <property type="match status" value="1"/>
</dbReference>
<comment type="caution">
    <text evidence="4">The sequence shown here is derived from an EMBL/GenBank/DDBJ whole genome shotgun (WGS) entry which is preliminary data.</text>
</comment>
<feature type="transmembrane region" description="Helical" evidence="2">
    <location>
        <begin position="287"/>
        <end position="304"/>
    </location>
</feature>
<organism evidence="4">
    <name type="scientific">Sesamum radiatum</name>
    <name type="common">Black benniseed</name>
    <dbReference type="NCBI Taxonomy" id="300843"/>
    <lineage>
        <taxon>Eukaryota</taxon>
        <taxon>Viridiplantae</taxon>
        <taxon>Streptophyta</taxon>
        <taxon>Embryophyta</taxon>
        <taxon>Tracheophyta</taxon>
        <taxon>Spermatophyta</taxon>
        <taxon>Magnoliopsida</taxon>
        <taxon>eudicotyledons</taxon>
        <taxon>Gunneridae</taxon>
        <taxon>Pentapetalae</taxon>
        <taxon>asterids</taxon>
        <taxon>lamiids</taxon>
        <taxon>Lamiales</taxon>
        <taxon>Pedaliaceae</taxon>
        <taxon>Sesamum</taxon>
    </lineage>
</organism>
<feature type="compositionally biased region" description="Basic residues" evidence="1">
    <location>
        <begin position="391"/>
        <end position="404"/>
    </location>
</feature>
<feature type="compositionally biased region" description="Polar residues" evidence="1">
    <location>
        <begin position="349"/>
        <end position="366"/>
    </location>
</feature>
<keyword evidence="2" id="KW-0472">Membrane</keyword>
<feature type="transmembrane region" description="Helical" evidence="2">
    <location>
        <begin position="316"/>
        <end position="335"/>
    </location>
</feature>
<dbReference type="InterPro" id="IPR008803">
    <property type="entry name" value="RHD3/Sey1"/>
</dbReference>
<reference evidence="4" key="2">
    <citation type="journal article" date="2024" name="Plant">
        <title>Genomic evolution and insights into agronomic trait innovations of Sesamum species.</title>
        <authorList>
            <person name="Miao H."/>
            <person name="Wang L."/>
            <person name="Qu L."/>
            <person name="Liu H."/>
            <person name="Sun Y."/>
            <person name="Le M."/>
            <person name="Wang Q."/>
            <person name="Wei S."/>
            <person name="Zheng Y."/>
            <person name="Lin W."/>
            <person name="Duan Y."/>
            <person name="Cao H."/>
            <person name="Xiong S."/>
            <person name="Wang X."/>
            <person name="Wei L."/>
            <person name="Li C."/>
            <person name="Ma Q."/>
            <person name="Ju M."/>
            <person name="Zhao R."/>
            <person name="Li G."/>
            <person name="Mu C."/>
            <person name="Tian Q."/>
            <person name="Mei H."/>
            <person name="Zhang T."/>
            <person name="Gao T."/>
            <person name="Zhang H."/>
        </authorList>
    </citation>
    <scope>NUCLEOTIDE SEQUENCE</scope>
    <source>
        <strain evidence="4">G02</strain>
    </source>
</reference>
<dbReference type="PANTHER" id="PTHR45923">
    <property type="entry name" value="PROTEIN SEY1"/>
    <property type="match status" value="1"/>
</dbReference>
<evidence type="ECO:0000256" key="1">
    <source>
        <dbReference type="SAM" id="MobiDB-lite"/>
    </source>
</evidence>
<dbReference type="GO" id="GO:0003924">
    <property type="term" value="F:GTPase activity"/>
    <property type="evidence" value="ECO:0007669"/>
    <property type="project" value="TreeGrafter"/>
</dbReference>
<feature type="domain" description="Sey1/RHD3-like three-helix bundle" evidence="3">
    <location>
        <begin position="2"/>
        <end position="341"/>
    </location>
</feature>
<evidence type="ECO:0000256" key="2">
    <source>
        <dbReference type="SAM" id="Phobius"/>
    </source>
</evidence>
<keyword evidence="2" id="KW-0812">Transmembrane</keyword>
<reference evidence="4" key="1">
    <citation type="submission" date="2020-06" db="EMBL/GenBank/DDBJ databases">
        <authorList>
            <person name="Li T."/>
            <person name="Hu X."/>
            <person name="Zhang T."/>
            <person name="Song X."/>
            <person name="Zhang H."/>
            <person name="Dai N."/>
            <person name="Sheng W."/>
            <person name="Hou X."/>
            <person name="Wei L."/>
        </authorList>
    </citation>
    <scope>NUCLEOTIDE SEQUENCE</scope>
    <source>
        <strain evidence="4">G02</strain>
        <tissue evidence="4">Leaf</tissue>
    </source>
</reference>
<dbReference type="GO" id="GO:0016320">
    <property type="term" value="P:endoplasmic reticulum membrane fusion"/>
    <property type="evidence" value="ECO:0007669"/>
    <property type="project" value="TreeGrafter"/>
</dbReference>
<accession>A0AAW2T175</accession>
<dbReference type="AlphaFoldDB" id="A0AAW2T175"/>
<feature type="compositionally biased region" description="Low complexity" evidence="1">
    <location>
        <begin position="367"/>
        <end position="378"/>
    </location>
</feature>
<evidence type="ECO:0000259" key="3">
    <source>
        <dbReference type="Pfam" id="PF20428"/>
    </source>
</evidence>
<dbReference type="EMBL" id="JACGWJ010000009">
    <property type="protein sequence ID" value="KAL0398160.1"/>
    <property type="molecule type" value="Genomic_DNA"/>
</dbReference>
<proteinExistence type="predicted"/>
<keyword evidence="2" id="KW-1133">Transmembrane helix</keyword>
<dbReference type="Pfam" id="PF20428">
    <property type="entry name" value="Sey1_3HB"/>
    <property type="match status" value="1"/>
</dbReference>
<evidence type="ECO:0000313" key="4">
    <source>
        <dbReference type="EMBL" id="KAL0398160.1"/>
    </source>
</evidence>